<dbReference type="GeneID" id="9054972"/>
<dbReference type="Gene3D" id="1.25.40.420">
    <property type="match status" value="1"/>
</dbReference>
<dbReference type="InterPro" id="IPR000210">
    <property type="entry name" value="BTB/POZ_dom"/>
</dbReference>
<dbReference type="Proteomes" id="UP000007800">
    <property type="component" value="Unassembled WGS sequence"/>
</dbReference>
<dbReference type="InterPro" id="IPR015915">
    <property type="entry name" value="Kelch-typ_b-propeller"/>
</dbReference>
<proteinExistence type="predicted"/>
<evidence type="ECO:0000256" key="1">
    <source>
        <dbReference type="ARBA" id="ARBA00022441"/>
    </source>
</evidence>
<dbReference type="Gene3D" id="2.120.10.80">
    <property type="entry name" value="Kelch-type beta propeller"/>
    <property type="match status" value="2"/>
</dbReference>
<sequence length="607" mass="67149">MTQVALGVSELSRYYSDGGPRAAHSCDVIDGSLYIFGGWNGKKALNDLYVLDIPTFHWYEVVMPRGTPLPAARNNHTTAVVDGRLFIHGGHDGGKWLADTHVLVNLDYPEHRLAGQQLQQRLRHDLPASPQLQRTLSKWISSRVVPSASAGISFKAWHWGSGIDCERFIGTRCSWHQLLIKKRKMRRYVRCLECYCAICGQVLPITNSAYRSLRWIKAITSGQPPSARACHTLSRLNKKLYMFGGYDGQKCFNDMDVLDLETMTWIQPNVCGQPPMARNAHTMTVVGTKLYLFGGHSGNKHLTDLHVFDTANLLWYQPSILGAPPPGLRGHTANLIGKKIFLFGGYDGKGRSNDLYILDTGYPGGFSPSTGDVSGSAVHRHSACLVGSAKLYVFGGFDGVRWLNDLHVLDVTRLEETELSEGAVAALLTNLRGLLNNPEFSDVTLIIGDTGERVYAHKAILASQCSHFRAMFTGGMKESREREVKLTGWSYEAFSVMLEFLYTGRVAHHKLDTASMAEVLGLADHYALDGLKHLCQAVLIHMVDVDNVCTLLKISDQHQAVDLKRHCMSFVLKNFDQVTALPSFDQLSSVPSLLLEVTKAAALGHGK</sequence>
<dbReference type="PANTHER" id="PTHR46376:SF1">
    <property type="entry name" value="LEUCINE-ZIPPER-LIKE TRANSCRIPTIONAL REGULATOR 1"/>
    <property type="match status" value="1"/>
</dbReference>
<feature type="domain" description="BTB" evidence="3">
    <location>
        <begin position="441"/>
        <end position="510"/>
    </location>
</feature>
<keyword evidence="2" id="KW-0677">Repeat</keyword>
<dbReference type="GO" id="GO:0005794">
    <property type="term" value="C:Golgi apparatus"/>
    <property type="evidence" value="ECO:0007669"/>
    <property type="project" value="TreeGrafter"/>
</dbReference>
<dbReference type="SUPFAM" id="SSF117281">
    <property type="entry name" value="Kelch motif"/>
    <property type="match status" value="2"/>
</dbReference>
<dbReference type="OrthoDB" id="10251809at2759"/>
<protein>
    <submittedName>
        <fullName evidence="4">Kelch repeat protein, putative</fullName>
    </submittedName>
</protein>
<evidence type="ECO:0000256" key="2">
    <source>
        <dbReference type="ARBA" id="ARBA00022737"/>
    </source>
</evidence>
<dbReference type="InterPro" id="IPR051568">
    <property type="entry name" value="LZTR1/Attractin"/>
</dbReference>
<dbReference type="PROSITE" id="PS50097">
    <property type="entry name" value="BTB"/>
    <property type="match status" value="1"/>
</dbReference>
<dbReference type="OMA" id="YKEAIYV"/>
<evidence type="ECO:0000259" key="3">
    <source>
        <dbReference type="PROSITE" id="PS50097"/>
    </source>
</evidence>
<dbReference type="InterPro" id="IPR011333">
    <property type="entry name" value="SKP1/BTB/POZ_sf"/>
</dbReference>
<dbReference type="AlphaFoldDB" id="C5M0Q8"/>
<organism evidence="5">
    <name type="scientific">Perkinsus marinus (strain ATCC 50983 / TXsc)</name>
    <dbReference type="NCBI Taxonomy" id="423536"/>
    <lineage>
        <taxon>Eukaryota</taxon>
        <taxon>Sar</taxon>
        <taxon>Alveolata</taxon>
        <taxon>Perkinsozoa</taxon>
        <taxon>Perkinsea</taxon>
        <taxon>Perkinsida</taxon>
        <taxon>Perkinsidae</taxon>
        <taxon>Perkinsus</taxon>
    </lineage>
</organism>
<dbReference type="CDD" id="cd14733">
    <property type="entry name" value="BACK"/>
    <property type="match status" value="1"/>
</dbReference>
<dbReference type="InterPro" id="IPR006652">
    <property type="entry name" value="Kelch_1"/>
</dbReference>
<dbReference type="Pfam" id="PF24681">
    <property type="entry name" value="Kelch_KLHDC2_KLHL20_DRC7"/>
    <property type="match status" value="2"/>
</dbReference>
<dbReference type="SUPFAM" id="SSF54695">
    <property type="entry name" value="POZ domain"/>
    <property type="match status" value="1"/>
</dbReference>
<evidence type="ECO:0000313" key="5">
    <source>
        <dbReference type="Proteomes" id="UP000007800"/>
    </source>
</evidence>
<dbReference type="SMART" id="SM00225">
    <property type="entry name" value="BTB"/>
    <property type="match status" value="1"/>
</dbReference>
<keyword evidence="5" id="KW-1185">Reference proteome</keyword>
<dbReference type="Gene3D" id="3.30.710.10">
    <property type="entry name" value="Potassium Channel Kv1.1, Chain A"/>
    <property type="match status" value="1"/>
</dbReference>
<evidence type="ECO:0000313" key="4">
    <source>
        <dbReference type="EMBL" id="EEQ97416.1"/>
    </source>
</evidence>
<dbReference type="PANTHER" id="PTHR46376">
    <property type="entry name" value="LEUCINE-ZIPPER-LIKE TRANSCRIPTIONAL REGULATOR 1"/>
    <property type="match status" value="1"/>
</dbReference>
<dbReference type="SMART" id="SM00612">
    <property type="entry name" value="Kelch"/>
    <property type="match status" value="2"/>
</dbReference>
<gene>
    <name evidence="4" type="ORF">Pmar_PMAR029139</name>
</gene>
<dbReference type="InParanoid" id="C5M0Q8"/>
<dbReference type="EMBL" id="GG687161">
    <property type="protein sequence ID" value="EEQ97416.1"/>
    <property type="molecule type" value="Genomic_DNA"/>
</dbReference>
<keyword evidence="1" id="KW-0880">Kelch repeat</keyword>
<reference evidence="4 5" key="1">
    <citation type="submission" date="2008-07" db="EMBL/GenBank/DDBJ databases">
        <authorList>
            <person name="El-Sayed N."/>
            <person name="Caler E."/>
            <person name="Inman J."/>
            <person name="Amedeo P."/>
            <person name="Hass B."/>
            <person name="Wortman J."/>
        </authorList>
    </citation>
    <scope>NUCLEOTIDE SEQUENCE [LARGE SCALE GENOMIC DNA]</scope>
    <source>
        <strain evidence="5">ATCC 50983 / TXsc</strain>
    </source>
</reference>
<name>C5M0Q8_PERM5</name>
<accession>C5M0Q8</accession>
<dbReference type="Pfam" id="PF00651">
    <property type="entry name" value="BTB"/>
    <property type="match status" value="1"/>
</dbReference>
<dbReference type="RefSeq" id="XP_002764699.1">
    <property type="nucleotide sequence ID" value="XM_002764653.1"/>
</dbReference>